<name>A0AAD5DE68_9CHLO</name>
<dbReference type="PANTHER" id="PTHR13748">
    <property type="entry name" value="COBW-RELATED"/>
    <property type="match status" value="1"/>
</dbReference>
<dbReference type="Gene3D" id="3.30.1220.10">
    <property type="entry name" value="CobW-like, C-terminal domain"/>
    <property type="match status" value="1"/>
</dbReference>
<evidence type="ECO:0000256" key="1">
    <source>
        <dbReference type="ARBA" id="ARBA00022741"/>
    </source>
</evidence>
<evidence type="ECO:0000256" key="2">
    <source>
        <dbReference type="ARBA" id="ARBA00022801"/>
    </source>
</evidence>
<keyword evidence="3" id="KW-0862">Zinc</keyword>
<reference evidence="10" key="1">
    <citation type="submission" date="2020-11" db="EMBL/GenBank/DDBJ databases">
        <title>Chlorella ohadii genome sequencing and assembly.</title>
        <authorList>
            <person name="Murik O."/>
            <person name="Treves H."/>
            <person name="Kedem I."/>
            <person name="Shotland Y."/>
            <person name="Kaplan A."/>
        </authorList>
    </citation>
    <scope>NUCLEOTIDE SEQUENCE</scope>
    <source>
        <strain evidence="10">1</strain>
    </source>
</reference>
<dbReference type="GO" id="GO:0005737">
    <property type="term" value="C:cytoplasm"/>
    <property type="evidence" value="ECO:0007669"/>
    <property type="project" value="TreeGrafter"/>
</dbReference>
<feature type="region of interest" description="Disordered" evidence="8">
    <location>
        <begin position="292"/>
        <end position="349"/>
    </location>
</feature>
<evidence type="ECO:0000313" key="10">
    <source>
        <dbReference type="EMBL" id="KAI7836410.1"/>
    </source>
</evidence>
<dbReference type="SUPFAM" id="SSF90002">
    <property type="entry name" value="Hypothetical protein YjiA, C-terminal domain"/>
    <property type="match status" value="1"/>
</dbReference>
<dbReference type="CDD" id="cd03112">
    <property type="entry name" value="CobW-like"/>
    <property type="match status" value="1"/>
</dbReference>
<feature type="domain" description="CobW C-terminal" evidence="9">
    <location>
        <begin position="346"/>
        <end position="444"/>
    </location>
</feature>
<dbReference type="SUPFAM" id="SSF52540">
    <property type="entry name" value="P-loop containing nucleoside triphosphate hydrolases"/>
    <property type="match status" value="1"/>
</dbReference>
<keyword evidence="11" id="KW-1185">Reference proteome</keyword>
<dbReference type="InterPro" id="IPR027417">
    <property type="entry name" value="P-loop_NTPase"/>
</dbReference>
<dbReference type="SMART" id="SM00833">
    <property type="entry name" value="CobW_C"/>
    <property type="match status" value="1"/>
</dbReference>
<gene>
    <name evidence="10" type="ORF">COHA_009710</name>
</gene>
<dbReference type="Pfam" id="PF02492">
    <property type="entry name" value="cobW"/>
    <property type="match status" value="1"/>
</dbReference>
<evidence type="ECO:0000256" key="7">
    <source>
        <dbReference type="ARBA" id="ARBA00049117"/>
    </source>
</evidence>
<proteinExistence type="inferred from homology"/>
<organism evidence="10 11">
    <name type="scientific">Chlorella ohadii</name>
    <dbReference type="NCBI Taxonomy" id="2649997"/>
    <lineage>
        <taxon>Eukaryota</taxon>
        <taxon>Viridiplantae</taxon>
        <taxon>Chlorophyta</taxon>
        <taxon>core chlorophytes</taxon>
        <taxon>Trebouxiophyceae</taxon>
        <taxon>Chlorellales</taxon>
        <taxon>Chlorellaceae</taxon>
        <taxon>Chlorella clade</taxon>
        <taxon>Chlorella</taxon>
    </lineage>
</organism>
<dbReference type="GO" id="GO:0016787">
    <property type="term" value="F:hydrolase activity"/>
    <property type="evidence" value="ECO:0007669"/>
    <property type="project" value="UniProtKB-KW"/>
</dbReference>
<evidence type="ECO:0000259" key="9">
    <source>
        <dbReference type="SMART" id="SM00833"/>
    </source>
</evidence>
<dbReference type="Proteomes" id="UP001205105">
    <property type="component" value="Unassembled WGS sequence"/>
</dbReference>
<feature type="compositionally biased region" description="Gly residues" evidence="8">
    <location>
        <begin position="292"/>
        <end position="304"/>
    </location>
</feature>
<keyword evidence="5" id="KW-0143">Chaperone</keyword>
<comment type="similarity">
    <text evidence="6">Belongs to the SIMIBI class G3E GTPase family. ZNG1 subfamily.</text>
</comment>
<evidence type="ECO:0000256" key="4">
    <source>
        <dbReference type="ARBA" id="ARBA00023134"/>
    </source>
</evidence>
<sequence>MSSSDDEEVPLAVPLAAAAAAAPAADAPDAAQSAQKAPAGAEAAAAAAAATPPAQVQPVPVTLITGFLGSGKTTLVNHILTAKHGYRCAVLLNEIADSADIERALVKEPEGQDASPLAQWTELENGCICCSAKNDMVKALESLMQQRDRFDYVLIETTGLANPGPVASALWTDEQLESSICLDCIVTVVDARHIRRQLADPRPDGGVNEAQQQVAFADVVLLNKTDLADEQQLREIEGEIRGVNAEASITRCHRCAIDLRLILNTGMYSAGLRGAAAAAAGSGGDDVGAAGAEGSGAAAAGGGAEQQQQQQQGEDTEHACSPQCSNPEHHHHHHHGSDSDPNKVGTVTISLPPGQALDLARLRHWLDTLLWEDGTADAADLFRIKGLLCVAGSIHKHVLQGVHEIYDVVEGPEWRPGEARGSKLVFIGRRLRRDALAAGLHACLAPADS</sequence>
<accession>A0AAD5DE68</accession>
<dbReference type="AlphaFoldDB" id="A0AAD5DE68"/>
<dbReference type="InterPro" id="IPR011629">
    <property type="entry name" value="CobW-like_C"/>
</dbReference>
<protein>
    <recommendedName>
        <fullName evidence="9">CobW C-terminal domain-containing protein</fullName>
    </recommendedName>
</protein>
<keyword evidence="2" id="KW-0378">Hydrolase</keyword>
<evidence type="ECO:0000256" key="5">
    <source>
        <dbReference type="ARBA" id="ARBA00023186"/>
    </source>
</evidence>
<evidence type="ECO:0000256" key="3">
    <source>
        <dbReference type="ARBA" id="ARBA00022833"/>
    </source>
</evidence>
<dbReference type="PANTHER" id="PTHR13748:SF31">
    <property type="entry name" value="ZINC-REGULATED GTPASE METALLOPROTEIN ACTIVATOR 1A-RELATED"/>
    <property type="match status" value="1"/>
</dbReference>
<dbReference type="Gene3D" id="3.40.50.300">
    <property type="entry name" value="P-loop containing nucleotide triphosphate hydrolases"/>
    <property type="match status" value="1"/>
</dbReference>
<dbReference type="InterPro" id="IPR003495">
    <property type="entry name" value="CobW/HypB/UreG_nucleotide-bd"/>
</dbReference>
<comment type="caution">
    <text evidence="10">The sequence shown here is derived from an EMBL/GenBank/DDBJ whole genome shotgun (WGS) entry which is preliminary data.</text>
</comment>
<keyword evidence="4" id="KW-0342">GTP-binding</keyword>
<dbReference type="InterPro" id="IPR036627">
    <property type="entry name" value="CobW-likC_sf"/>
</dbReference>
<keyword evidence="1" id="KW-0547">Nucleotide-binding</keyword>
<evidence type="ECO:0000256" key="6">
    <source>
        <dbReference type="ARBA" id="ARBA00034320"/>
    </source>
</evidence>
<dbReference type="EMBL" id="JADXDR010000188">
    <property type="protein sequence ID" value="KAI7836410.1"/>
    <property type="molecule type" value="Genomic_DNA"/>
</dbReference>
<evidence type="ECO:0000313" key="11">
    <source>
        <dbReference type="Proteomes" id="UP001205105"/>
    </source>
</evidence>
<dbReference type="Pfam" id="PF07683">
    <property type="entry name" value="CobW_C"/>
    <property type="match status" value="1"/>
</dbReference>
<evidence type="ECO:0000256" key="8">
    <source>
        <dbReference type="SAM" id="MobiDB-lite"/>
    </source>
</evidence>
<dbReference type="GO" id="GO:0005525">
    <property type="term" value="F:GTP binding"/>
    <property type="evidence" value="ECO:0007669"/>
    <property type="project" value="UniProtKB-KW"/>
</dbReference>
<dbReference type="InterPro" id="IPR051316">
    <property type="entry name" value="Zinc-reg_GTPase_activator"/>
</dbReference>
<comment type="catalytic activity">
    <reaction evidence="7">
        <text>GTP + H2O = GDP + phosphate + H(+)</text>
        <dbReference type="Rhea" id="RHEA:19669"/>
        <dbReference type="ChEBI" id="CHEBI:15377"/>
        <dbReference type="ChEBI" id="CHEBI:15378"/>
        <dbReference type="ChEBI" id="CHEBI:37565"/>
        <dbReference type="ChEBI" id="CHEBI:43474"/>
        <dbReference type="ChEBI" id="CHEBI:58189"/>
    </reaction>
    <physiologicalReaction direction="left-to-right" evidence="7">
        <dbReference type="Rhea" id="RHEA:19670"/>
    </physiologicalReaction>
</comment>